<name>A0A6P5SHH3_PRUAV</name>
<dbReference type="PANTHER" id="PTHR24067">
    <property type="entry name" value="UBIQUITIN-CONJUGATING ENZYME E2"/>
    <property type="match status" value="1"/>
</dbReference>
<evidence type="ECO:0000313" key="2">
    <source>
        <dbReference type="Proteomes" id="UP000515124"/>
    </source>
</evidence>
<dbReference type="Gene3D" id="3.10.110.10">
    <property type="entry name" value="Ubiquitin Conjugating Enzyme"/>
    <property type="match status" value="2"/>
</dbReference>
<dbReference type="AlphaFoldDB" id="A0A6P5SHH3"/>
<proteinExistence type="predicted"/>
<dbReference type="SUPFAM" id="SSF54495">
    <property type="entry name" value="UBC-like"/>
    <property type="match status" value="2"/>
</dbReference>
<dbReference type="Pfam" id="PF00179">
    <property type="entry name" value="UQ_con"/>
    <property type="match status" value="2"/>
</dbReference>
<dbReference type="InterPro" id="IPR016135">
    <property type="entry name" value="UBQ-conjugating_enzyme/RWD"/>
</dbReference>
<feature type="domain" description="UBC core" evidence="1">
    <location>
        <begin position="16"/>
        <end position="167"/>
    </location>
</feature>
<organism evidence="2 3">
    <name type="scientific">Prunus avium</name>
    <name type="common">Cherry</name>
    <name type="synonym">Cerasus avium</name>
    <dbReference type="NCBI Taxonomy" id="42229"/>
    <lineage>
        <taxon>Eukaryota</taxon>
        <taxon>Viridiplantae</taxon>
        <taxon>Streptophyta</taxon>
        <taxon>Embryophyta</taxon>
        <taxon>Tracheophyta</taxon>
        <taxon>Spermatophyta</taxon>
        <taxon>Magnoliopsida</taxon>
        <taxon>eudicotyledons</taxon>
        <taxon>Gunneridae</taxon>
        <taxon>Pentapetalae</taxon>
        <taxon>rosids</taxon>
        <taxon>fabids</taxon>
        <taxon>Rosales</taxon>
        <taxon>Rosaceae</taxon>
        <taxon>Amygdaloideae</taxon>
        <taxon>Amygdaleae</taxon>
        <taxon>Prunus</taxon>
    </lineage>
</organism>
<dbReference type="GeneID" id="110757996"/>
<feature type="domain" description="UBC core" evidence="1">
    <location>
        <begin position="221"/>
        <end position="306"/>
    </location>
</feature>
<gene>
    <name evidence="3" type="primary">LOC110757996</name>
</gene>
<dbReference type="Proteomes" id="UP000515124">
    <property type="component" value="Unplaced"/>
</dbReference>
<dbReference type="KEGG" id="pavi:110757996"/>
<dbReference type="InterPro" id="IPR000608">
    <property type="entry name" value="UBC"/>
</dbReference>
<dbReference type="RefSeq" id="XP_021815464.1">
    <property type="nucleotide sequence ID" value="XM_021959772.1"/>
</dbReference>
<accession>A0A6P5SHH3</accession>
<reference evidence="3" key="1">
    <citation type="submission" date="2025-08" db="UniProtKB">
        <authorList>
            <consortium name="RefSeq"/>
        </authorList>
    </citation>
    <scope>IDENTIFICATION</scope>
</reference>
<dbReference type="InterPro" id="IPR050113">
    <property type="entry name" value="Ub_conjugating_enzyme"/>
</dbReference>
<dbReference type="SMART" id="SM00212">
    <property type="entry name" value="UBCc"/>
    <property type="match status" value="1"/>
</dbReference>
<evidence type="ECO:0000313" key="3">
    <source>
        <dbReference type="RefSeq" id="XP_021815464.1"/>
    </source>
</evidence>
<evidence type="ECO:0000259" key="1">
    <source>
        <dbReference type="PROSITE" id="PS50127"/>
    </source>
</evidence>
<dbReference type="PROSITE" id="PS50127">
    <property type="entry name" value="UBC_2"/>
    <property type="match status" value="2"/>
</dbReference>
<protein>
    <submittedName>
        <fullName evidence="3">Ubiquitin-conjugating enzyme E2 32-like</fullName>
    </submittedName>
</protein>
<keyword evidence="2" id="KW-1185">Reference proteome</keyword>
<sequence>MELDRNQASKRILGLSAIERILLEYYEIESNPSDDFKCGVLERNISEWQFAVRGASGTEFEGGIYHGLVLFQREYPFKPPSVIPLTENGRFKTCTKIWIRRLNEWQPSWRVRDVFVDFIHLMPTYPDGELGSLEYNKEERRALAIKSRAATPKYGKFARQQVIEQIHEYMLSKSPPVPVPELQMTRYTPCQKEVVVDQVRSMQMESDWNVIAEGRCPIKNVGEKRILDEYNEIEIESNPSYDFTCRKLGWNKYEWQFAIRDPSGTEFEGWIYHGAVQFSVGYPSKSPSIMFLTENSCFKIQRISMS</sequence>